<name>A0A5Q4ZH01_9BURK</name>
<evidence type="ECO:0000313" key="4">
    <source>
        <dbReference type="Proteomes" id="UP000325811"/>
    </source>
</evidence>
<dbReference type="PANTHER" id="PTHR30204">
    <property type="entry name" value="REDOX-CYCLING DRUG-SENSING TRANSCRIPTIONAL ACTIVATOR SOXR"/>
    <property type="match status" value="1"/>
</dbReference>
<dbReference type="Proteomes" id="UP000325811">
    <property type="component" value="Plasmid pI"/>
</dbReference>
<dbReference type="KEGG" id="pdio:PDMSB3_0235.2"/>
<keyword evidence="3" id="KW-0614">Plasmid</keyword>
<dbReference type="InterPro" id="IPR047057">
    <property type="entry name" value="MerR_fam"/>
</dbReference>
<dbReference type="PANTHER" id="PTHR30204:SF90">
    <property type="entry name" value="HTH-TYPE TRANSCRIPTIONAL ACTIVATOR MTA"/>
    <property type="match status" value="1"/>
</dbReference>
<dbReference type="GO" id="GO:0003700">
    <property type="term" value="F:DNA-binding transcription factor activity"/>
    <property type="evidence" value="ECO:0007669"/>
    <property type="project" value="InterPro"/>
</dbReference>
<proteinExistence type="predicted"/>
<evidence type="ECO:0000259" key="2">
    <source>
        <dbReference type="PROSITE" id="PS50937"/>
    </source>
</evidence>
<evidence type="ECO:0000313" key="3">
    <source>
        <dbReference type="EMBL" id="VVD31071.1"/>
    </source>
</evidence>
<protein>
    <submittedName>
        <fullName evidence="3">Regulatory protein, MerR:Albicidin resistance</fullName>
    </submittedName>
</protein>
<dbReference type="AlphaFoldDB" id="A0A5Q4ZH01"/>
<gene>
    <name evidence="3" type="ORF">PDMSB3_0235</name>
</gene>
<dbReference type="GO" id="GO:0003677">
    <property type="term" value="F:DNA binding"/>
    <property type="evidence" value="ECO:0007669"/>
    <property type="project" value="UniProtKB-KW"/>
</dbReference>
<geneLocation type="plasmid" evidence="3 4">
    <name>pI</name>
</geneLocation>
<keyword evidence="4" id="KW-1185">Reference proteome</keyword>
<dbReference type="Gene3D" id="1.10.1660.10">
    <property type="match status" value="1"/>
</dbReference>
<evidence type="ECO:0000256" key="1">
    <source>
        <dbReference type="ARBA" id="ARBA00023125"/>
    </source>
</evidence>
<dbReference type="PRINTS" id="PR00040">
    <property type="entry name" value="HTHMERR"/>
</dbReference>
<dbReference type="SUPFAM" id="SSF46955">
    <property type="entry name" value="Putative DNA-binding domain"/>
    <property type="match status" value="1"/>
</dbReference>
<dbReference type="PROSITE" id="PS50937">
    <property type="entry name" value="HTH_MERR_2"/>
    <property type="match status" value="1"/>
</dbReference>
<dbReference type="InterPro" id="IPR000551">
    <property type="entry name" value="MerR-type_HTH_dom"/>
</dbReference>
<feature type="domain" description="HTH merR-type" evidence="2">
    <location>
        <begin position="11"/>
        <end position="80"/>
    </location>
</feature>
<keyword evidence="1" id="KW-0238">DNA-binding</keyword>
<reference evidence="3 4" key="1">
    <citation type="submission" date="2019-08" db="EMBL/GenBank/DDBJ databases">
        <authorList>
            <person name="Herpell B J."/>
        </authorList>
    </citation>
    <scope>NUCLEOTIDE SEQUENCE [LARGE SCALE GENOMIC DNA]</scope>
    <source>
        <strain evidence="4">Msb3</strain>
        <plasmid evidence="3 4">pI</plasmid>
    </source>
</reference>
<dbReference type="EMBL" id="LR699555">
    <property type="protein sequence ID" value="VVD31071.1"/>
    <property type="molecule type" value="Genomic_DNA"/>
</dbReference>
<organism evidence="3 4">
    <name type="scientific">Paraburkholderia dioscoreae</name>
    <dbReference type="NCBI Taxonomy" id="2604047"/>
    <lineage>
        <taxon>Bacteria</taxon>
        <taxon>Pseudomonadati</taxon>
        <taxon>Pseudomonadota</taxon>
        <taxon>Betaproteobacteria</taxon>
        <taxon>Burkholderiales</taxon>
        <taxon>Burkholderiaceae</taxon>
        <taxon>Paraburkholderia</taxon>
    </lineage>
</organism>
<sequence length="347" mass="39271">MVERTKEDLVLLKVGELAARFGVTVRALHHYDQIGLVSPSARSAAGYRLYNADDIHRLHKVQLLRQLGLALGEIAQYLAEPDKSAQTLIDRHIQVLDQQIERSVLLRDRLQSLRDDLVGGNDPAADDWLAAAEMMLAYDKYFSRAELDRLPLYRAAREYEWAALVNEAQALMSDGIAPNDERAQTLSIQWMKMLERDTAGDPRLLERVDRMHASEPSMRSSIGASAEMRDYMLVAFAESRIRIFERYLKVEEAHFLRANYAKQILAWPALMSRVRDAAESNESPASETARALATEWLELFRGFAGEEPSTLARFREAMTREPELTLGTWMDAASRTFLSAAVKATTL</sequence>
<dbReference type="Pfam" id="PF13411">
    <property type="entry name" value="MerR_1"/>
    <property type="match status" value="1"/>
</dbReference>
<accession>A0A5Q4ZH01</accession>
<dbReference type="SMART" id="SM00422">
    <property type="entry name" value="HTH_MERR"/>
    <property type="match status" value="1"/>
</dbReference>
<dbReference type="InterPro" id="IPR009061">
    <property type="entry name" value="DNA-bd_dom_put_sf"/>
</dbReference>